<evidence type="ECO:0000313" key="7">
    <source>
        <dbReference type="EMBL" id="CAB4002327.1"/>
    </source>
</evidence>
<dbReference type="InterPro" id="IPR000421">
    <property type="entry name" value="FA58C"/>
</dbReference>
<dbReference type="GO" id="GO:0012505">
    <property type="term" value="C:endomembrane system"/>
    <property type="evidence" value="ECO:0007669"/>
    <property type="project" value="UniProtKB-SubCell"/>
</dbReference>
<dbReference type="PROSITE" id="PS01286">
    <property type="entry name" value="FA58C_2"/>
    <property type="match status" value="2"/>
</dbReference>
<dbReference type="AlphaFoldDB" id="A0A6S7HFX9"/>
<dbReference type="InterPro" id="IPR008979">
    <property type="entry name" value="Galactose-bd-like_sf"/>
</dbReference>
<dbReference type="GO" id="GO:0005886">
    <property type="term" value="C:plasma membrane"/>
    <property type="evidence" value="ECO:0007669"/>
    <property type="project" value="TreeGrafter"/>
</dbReference>
<evidence type="ECO:0000313" key="8">
    <source>
        <dbReference type="Proteomes" id="UP001152795"/>
    </source>
</evidence>
<comment type="subcellular location">
    <subcellularLocation>
        <location evidence="1">Endomembrane system</location>
        <topology evidence="1">Peripheral membrane protein</topology>
    </subcellularLocation>
    <subcellularLocation>
        <location evidence="2">Secreted</location>
    </subcellularLocation>
</comment>
<keyword evidence="6" id="KW-1015">Disulfide bond</keyword>
<keyword evidence="8" id="KW-1185">Reference proteome</keyword>
<dbReference type="PANTHER" id="PTHR46806">
    <property type="entry name" value="F5/8 TYPE C DOMAIN-CONTAINING PROTEIN"/>
    <property type="match status" value="1"/>
</dbReference>
<dbReference type="CDD" id="cd00057">
    <property type="entry name" value="FA58C"/>
    <property type="match status" value="2"/>
</dbReference>
<dbReference type="GO" id="GO:0038023">
    <property type="term" value="F:signaling receptor activity"/>
    <property type="evidence" value="ECO:0007669"/>
    <property type="project" value="TreeGrafter"/>
</dbReference>
<evidence type="ECO:0000256" key="5">
    <source>
        <dbReference type="ARBA" id="ARBA00023136"/>
    </source>
</evidence>
<evidence type="ECO:0000256" key="6">
    <source>
        <dbReference type="ARBA" id="ARBA00023157"/>
    </source>
</evidence>
<reference evidence="7" key="1">
    <citation type="submission" date="2020-04" db="EMBL/GenBank/DDBJ databases">
        <authorList>
            <person name="Alioto T."/>
            <person name="Alioto T."/>
            <person name="Gomez Garrido J."/>
        </authorList>
    </citation>
    <scope>NUCLEOTIDE SEQUENCE</scope>
    <source>
        <strain evidence="7">A484AB</strain>
    </source>
</reference>
<dbReference type="GO" id="GO:0007155">
    <property type="term" value="P:cell adhesion"/>
    <property type="evidence" value="ECO:0007669"/>
    <property type="project" value="UniProtKB-KW"/>
</dbReference>
<keyword evidence="3" id="KW-0964">Secreted</keyword>
<proteinExistence type="predicted"/>
<sequence length="475" mass="53060">MEAKHGRLNNKLAWCGLGPFKDIRPVSYFQVDFGEVVNVTGLATQGFDNFNSYYVKTYELGFSLNGSDWFNYSSPNKVWQGNMDGDTVKTNHFNKSFQTRYLRILPEKYSYHRCLRVEVYGCRLGEDVPVATSSVAKVVATPTVPMSTRLVAKATTVATTAQITNTPTVDPASQVCNNPLGFQDGRVKDSQLNATSYRSYMYVSRLSRSYNMEAKHGRLNNKLAWCGLGPFKDIRPVSYFQVDFGGSVNVTGLATQGFDDLHPYYIKTYKLGFSLNGQDWFDYSSPNKIWQGNNDGNSINRVIFSKSIQTRYFRIYPQKYNLNRCLRVEVYGCRSSQNGHQTLLPTTQMTSPLISATRTPALQTPSITVANSDINGEAKTTNAEIAPSQTYTPSSLPGQTKTDTRATSVTRDNVVLLLGVCIGGAVLVIITILVFMLLRRSSRTRGAKITRRNLVECQIALEPKNPERLVNEGFV</sequence>
<protein>
    <submittedName>
        <fullName evidence="7">Uncharacterized protein</fullName>
    </submittedName>
</protein>
<evidence type="ECO:0000256" key="4">
    <source>
        <dbReference type="ARBA" id="ARBA00022889"/>
    </source>
</evidence>
<name>A0A6S7HFX9_PARCT</name>
<dbReference type="PROSITE" id="PS50022">
    <property type="entry name" value="FA58C_3"/>
    <property type="match status" value="2"/>
</dbReference>
<dbReference type="SMART" id="SM00231">
    <property type="entry name" value="FA58C"/>
    <property type="match status" value="2"/>
</dbReference>
<organism evidence="7 8">
    <name type="scientific">Paramuricea clavata</name>
    <name type="common">Red gorgonian</name>
    <name type="synonym">Violescent sea-whip</name>
    <dbReference type="NCBI Taxonomy" id="317549"/>
    <lineage>
        <taxon>Eukaryota</taxon>
        <taxon>Metazoa</taxon>
        <taxon>Cnidaria</taxon>
        <taxon>Anthozoa</taxon>
        <taxon>Octocorallia</taxon>
        <taxon>Malacalcyonacea</taxon>
        <taxon>Plexauridae</taxon>
        <taxon>Paramuricea</taxon>
    </lineage>
</organism>
<dbReference type="Gene3D" id="2.60.120.260">
    <property type="entry name" value="Galactose-binding domain-like"/>
    <property type="match status" value="2"/>
</dbReference>
<evidence type="ECO:0000256" key="1">
    <source>
        <dbReference type="ARBA" id="ARBA00004184"/>
    </source>
</evidence>
<dbReference type="SUPFAM" id="SSF49785">
    <property type="entry name" value="Galactose-binding domain-like"/>
    <property type="match status" value="2"/>
</dbReference>
<dbReference type="Pfam" id="PF00754">
    <property type="entry name" value="F5_F8_type_C"/>
    <property type="match status" value="2"/>
</dbReference>
<keyword evidence="5" id="KW-0472">Membrane</keyword>
<dbReference type="PANTHER" id="PTHR46806:SF5">
    <property type="entry name" value="F5_8 TYPE C DOMAIN-CONTAINING PROTEIN"/>
    <property type="match status" value="1"/>
</dbReference>
<evidence type="ECO:0000256" key="2">
    <source>
        <dbReference type="ARBA" id="ARBA00004613"/>
    </source>
</evidence>
<evidence type="ECO:0000256" key="3">
    <source>
        <dbReference type="ARBA" id="ARBA00022525"/>
    </source>
</evidence>
<dbReference type="EMBL" id="CACRXK020004323">
    <property type="protein sequence ID" value="CAB4002327.1"/>
    <property type="molecule type" value="Genomic_DNA"/>
</dbReference>
<dbReference type="Proteomes" id="UP001152795">
    <property type="component" value="Unassembled WGS sequence"/>
</dbReference>
<gene>
    <name evidence="7" type="ORF">PACLA_8A061629</name>
</gene>
<dbReference type="InterPro" id="IPR050633">
    <property type="entry name" value="Neuropilin_MCO_CoagFactor"/>
</dbReference>
<comment type="caution">
    <text evidence="7">The sequence shown here is derived from an EMBL/GenBank/DDBJ whole genome shotgun (WGS) entry which is preliminary data.</text>
</comment>
<dbReference type="GO" id="GO:0005576">
    <property type="term" value="C:extracellular region"/>
    <property type="evidence" value="ECO:0007669"/>
    <property type="project" value="UniProtKB-SubCell"/>
</dbReference>
<accession>A0A6S7HFX9</accession>
<keyword evidence="4" id="KW-0130">Cell adhesion</keyword>